<feature type="domain" description="HTH tetR-type" evidence="3">
    <location>
        <begin position="1"/>
        <end position="61"/>
    </location>
</feature>
<reference evidence="4 5" key="1">
    <citation type="submission" date="2020-05" db="EMBL/GenBank/DDBJ databases">
        <title>Sulfurimonas marisnigri, sp. nov., and Sulfurimonas baltica, sp. nov., manganese oxide reducing chemolithoautotrophs of the class Epsilonproteobacteria isolated from the pelagic redoxclines of the Black and Baltic Seas and emended description of the genus Sulfurimonas.</title>
        <authorList>
            <person name="Henkel J.V."/>
            <person name="Laudan C."/>
            <person name="Werner J."/>
            <person name="Neu T."/>
            <person name="Plewe S."/>
            <person name="Sproer C."/>
            <person name="Bunk B."/>
            <person name="Schulz-Vogt H.N."/>
        </authorList>
    </citation>
    <scope>NUCLEOTIDE SEQUENCE [LARGE SCALE GENOMIC DNA]</scope>
    <source>
        <strain evidence="4 5">GD2</strain>
    </source>
</reference>
<dbReference type="PROSITE" id="PS50977">
    <property type="entry name" value="HTH_TETR_2"/>
    <property type="match status" value="1"/>
</dbReference>
<dbReference type="KEGG" id="sbal:HUE88_00625"/>
<dbReference type="PANTHER" id="PTHR43479:SF12">
    <property type="entry name" value="TRANSCRIPTIONAL REGULATORY PROTEIN"/>
    <property type="match status" value="1"/>
</dbReference>
<keyword evidence="1 2" id="KW-0238">DNA-binding</keyword>
<dbReference type="InterPro" id="IPR025722">
    <property type="entry name" value="TetR"/>
</dbReference>
<dbReference type="Pfam" id="PF00440">
    <property type="entry name" value="TetR_N"/>
    <property type="match status" value="1"/>
</dbReference>
<evidence type="ECO:0000313" key="4">
    <source>
        <dbReference type="EMBL" id="QOY52237.1"/>
    </source>
</evidence>
<dbReference type="Proteomes" id="UP000593994">
    <property type="component" value="Chromosome"/>
</dbReference>
<dbReference type="InterPro" id="IPR050624">
    <property type="entry name" value="HTH-type_Tx_Regulator"/>
</dbReference>
<dbReference type="AlphaFoldDB" id="A0A7S7LVT0"/>
<dbReference type="RefSeq" id="WP_194370083.1">
    <property type="nucleotide sequence ID" value="NZ_CP054492.1"/>
</dbReference>
<dbReference type="EMBL" id="CP054492">
    <property type="protein sequence ID" value="QOY52237.1"/>
    <property type="molecule type" value="Genomic_DNA"/>
</dbReference>
<dbReference type="InterPro" id="IPR001647">
    <property type="entry name" value="HTH_TetR"/>
</dbReference>
<evidence type="ECO:0000256" key="1">
    <source>
        <dbReference type="ARBA" id="ARBA00023125"/>
    </source>
</evidence>
<evidence type="ECO:0000313" key="5">
    <source>
        <dbReference type="Proteomes" id="UP000593994"/>
    </source>
</evidence>
<keyword evidence="5" id="KW-1185">Reference proteome</keyword>
<evidence type="ECO:0000259" key="3">
    <source>
        <dbReference type="PROSITE" id="PS50977"/>
    </source>
</evidence>
<dbReference type="Pfam" id="PF13972">
    <property type="entry name" value="TetR"/>
    <property type="match status" value="1"/>
</dbReference>
<dbReference type="PANTHER" id="PTHR43479">
    <property type="entry name" value="ACREF/ENVCD OPERON REPRESSOR-RELATED"/>
    <property type="match status" value="1"/>
</dbReference>
<dbReference type="SUPFAM" id="SSF46689">
    <property type="entry name" value="Homeodomain-like"/>
    <property type="match status" value="1"/>
</dbReference>
<dbReference type="InterPro" id="IPR009057">
    <property type="entry name" value="Homeodomain-like_sf"/>
</dbReference>
<organism evidence="4 5">
    <name type="scientific">Candidatus Sulfurimonas baltica</name>
    <dbReference type="NCBI Taxonomy" id="2740404"/>
    <lineage>
        <taxon>Bacteria</taxon>
        <taxon>Pseudomonadati</taxon>
        <taxon>Campylobacterota</taxon>
        <taxon>Epsilonproteobacteria</taxon>
        <taxon>Campylobacterales</taxon>
        <taxon>Sulfurimonadaceae</taxon>
        <taxon>Sulfurimonas</taxon>
    </lineage>
</organism>
<sequence length="198" mass="23371">MSTKKKILQAALVLFNEGNTQMATTNHIAKAINISPGNLHYHYNNREEIIRVLYKQMRKEMSLPVEALPKTILELNKHQEDLLNILWEYRFFYKELLFLFSRDADLEKMYVEDNLKHRQRVIKSVESFIENGEIELINGQKIDYIADSILMITQFYFSYLKTLGKDIDKNSVKESIDYVNGVFRPYLTKKAIQNLKLD</sequence>
<feature type="DNA-binding region" description="H-T-H motif" evidence="2">
    <location>
        <begin position="24"/>
        <end position="43"/>
    </location>
</feature>
<dbReference type="Gene3D" id="1.10.357.10">
    <property type="entry name" value="Tetracycline Repressor, domain 2"/>
    <property type="match status" value="1"/>
</dbReference>
<dbReference type="PRINTS" id="PR00455">
    <property type="entry name" value="HTHTETR"/>
</dbReference>
<proteinExistence type="predicted"/>
<protein>
    <submittedName>
        <fullName evidence="4">TetR family transcriptional regulator</fullName>
    </submittedName>
</protein>
<dbReference type="GO" id="GO:0003677">
    <property type="term" value="F:DNA binding"/>
    <property type="evidence" value="ECO:0007669"/>
    <property type="project" value="UniProtKB-UniRule"/>
</dbReference>
<name>A0A7S7LVT0_9BACT</name>
<accession>A0A7S7LVT0</accession>
<gene>
    <name evidence="4" type="ORF">HUE88_00625</name>
</gene>
<evidence type="ECO:0000256" key="2">
    <source>
        <dbReference type="PROSITE-ProRule" id="PRU00335"/>
    </source>
</evidence>